<dbReference type="Pfam" id="PF19785">
    <property type="entry name" value="UPF0738"/>
    <property type="match status" value="1"/>
</dbReference>
<dbReference type="RefSeq" id="WP_087999987.1">
    <property type="nucleotide sequence ID" value="NZ_BMHB01000001.1"/>
</dbReference>
<protein>
    <submittedName>
        <fullName evidence="1">Uncharacterized protein</fullName>
    </submittedName>
</protein>
<organism evidence="1 2">
    <name type="scientific">Gottfriedia solisilvae</name>
    <dbReference type="NCBI Taxonomy" id="1516104"/>
    <lineage>
        <taxon>Bacteria</taxon>
        <taxon>Bacillati</taxon>
        <taxon>Bacillota</taxon>
        <taxon>Bacilli</taxon>
        <taxon>Bacillales</taxon>
        <taxon>Bacillaceae</taxon>
        <taxon>Gottfriedia</taxon>
    </lineage>
</organism>
<accession>A0A8J3EZ59</accession>
<reference evidence="2" key="1">
    <citation type="journal article" date="2019" name="Int. J. Syst. Evol. Microbiol.">
        <title>The Global Catalogue of Microorganisms (GCM) 10K type strain sequencing project: providing services to taxonomists for standard genome sequencing and annotation.</title>
        <authorList>
            <consortium name="The Broad Institute Genomics Platform"/>
            <consortium name="The Broad Institute Genome Sequencing Center for Infectious Disease"/>
            <person name="Wu L."/>
            <person name="Ma J."/>
        </authorList>
    </citation>
    <scope>NUCLEOTIDE SEQUENCE [LARGE SCALE GENOMIC DNA]</scope>
    <source>
        <strain evidence="2">CGMCC 1.14993</strain>
    </source>
</reference>
<dbReference type="OrthoDB" id="2966478at2"/>
<dbReference type="Proteomes" id="UP000626244">
    <property type="component" value="Unassembled WGS sequence"/>
</dbReference>
<keyword evidence="2" id="KW-1185">Reference proteome</keyword>
<gene>
    <name evidence="1" type="ORF">GCM10007380_25500</name>
</gene>
<evidence type="ECO:0000313" key="2">
    <source>
        <dbReference type="Proteomes" id="UP000626244"/>
    </source>
</evidence>
<dbReference type="EMBL" id="BMHB01000001">
    <property type="protein sequence ID" value="GGI14947.1"/>
    <property type="molecule type" value="Genomic_DNA"/>
</dbReference>
<dbReference type="AlphaFoldDB" id="A0A8J3EZ59"/>
<comment type="caution">
    <text evidence="1">The sequence shown here is derived from an EMBL/GenBank/DDBJ whole genome shotgun (WGS) entry which is preliminary data.</text>
</comment>
<name>A0A8J3EZ59_9BACI</name>
<dbReference type="InterPro" id="IPR020908">
    <property type="entry name" value="UPF0738"/>
</dbReference>
<proteinExistence type="predicted"/>
<evidence type="ECO:0000313" key="1">
    <source>
        <dbReference type="EMBL" id="GGI14947.1"/>
    </source>
</evidence>
<sequence>MRKMVQINEITFNNENAMMLIIENHTLNLANCHEVGTMIADSDQSSLLYIIEENEEFVYVTVPVEYWPEMKKAYDLKSEVFLQVGEAKFPLENWQNELTFLVQNVDGNFNYGEEFVKQIQSVFLEEK</sequence>